<dbReference type="InterPro" id="IPR000843">
    <property type="entry name" value="HTH_LacI"/>
</dbReference>
<dbReference type="InterPro" id="IPR028082">
    <property type="entry name" value="Peripla_BP_I"/>
</dbReference>
<dbReference type="AlphaFoldDB" id="A0A8J3DAC1"/>
<name>A0A8J3DAC1_9BACT</name>
<organism evidence="5 6">
    <name type="scientific">Cerasicoccus arenae</name>
    <dbReference type="NCBI Taxonomy" id="424488"/>
    <lineage>
        <taxon>Bacteria</taxon>
        <taxon>Pseudomonadati</taxon>
        <taxon>Verrucomicrobiota</taxon>
        <taxon>Opitutia</taxon>
        <taxon>Puniceicoccales</taxon>
        <taxon>Cerasicoccaceae</taxon>
        <taxon>Cerasicoccus</taxon>
    </lineage>
</organism>
<evidence type="ECO:0000259" key="4">
    <source>
        <dbReference type="PROSITE" id="PS50932"/>
    </source>
</evidence>
<dbReference type="CDD" id="cd01392">
    <property type="entry name" value="HTH_LacI"/>
    <property type="match status" value="1"/>
</dbReference>
<dbReference type="GO" id="GO:0000976">
    <property type="term" value="F:transcription cis-regulatory region binding"/>
    <property type="evidence" value="ECO:0007669"/>
    <property type="project" value="TreeGrafter"/>
</dbReference>
<dbReference type="PANTHER" id="PTHR30146">
    <property type="entry name" value="LACI-RELATED TRANSCRIPTIONAL REPRESSOR"/>
    <property type="match status" value="1"/>
</dbReference>
<dbReference type="EMBL" id="BMXG01000005">
    <property type="protein sequence ID" value="GHB96619.1"/>
    <property type="molecule type" value="Genomic_DNA"/>
</dbReference>
<keyword evidence="2" id="KW-0238">DNA-binding</keyword>
<evidence type="ECO:0000313" key="6">
    <source>
        <dbReference type="Proteomes" id="UP000642829"/>
    </source>
</evidence>
<protein>
    <recommendedName>
        <fullName evidence="4">HTH lacI-type domain-containing protein</fullName>
    </recommendedName>
</protein>
<feature type="domain" description="HTH lacI-type" evidence="4">
    <location>
        <begin position="22"/>
        <end position="76"/>
    </location>
</feature>
<gene>
    <name evidence="5" type="ORF">GCM10007047_10650</name>
</gene>
<sequence length="359" mass="41161">MKLTEVSTLHLLTQTSMESRRPTQKDVAAKAGVHRATVSLAFKQHPSIPVATRERIFRAAEEVGYQPDPMLSALASYRGRMQKRSYQGTLAWLVVSSEQYYWKAIETFRLYYEGAKSRAISHGYQLEVFELDKNVISPKRIASIFRARNINGVLLCPQPEGSSVIDFPWDHFCFVTFGYSLIKPALHTVTSTQFRAMAQTMRQMHQLGYRKIAFAFHRSHDERADHNFLAGYLAAQYQIGEKPIVFDYEWENMHSFHQWVWKNRPEAVVIGDNLVLRHLDENKLSIPENIGLACPLLYTNKSNLAGVFEDSFHIGEVAIDQLTTMVMRGQRGIPKRVQRLHIEGVWSEGKTLPPLIKKP</sequence>
<reference evidence="5" key="1">
    <citation type="journal article" date="2014" name="Int. J. Syst. Evol. Microbiol.">
        <title>Complete genome sequence of Corynebacterium casei LMG S-19264T (=DSM 44701T), isolated from a smear-ripened cheese.</title>
        <authorList>
            <consortium name="US DOE Joint Genome Institute (JGI-PGF)"/>
            <person name="Walter F."/>
            <person name="Albersmeier A."/>
            <person name="Kalinowski J."/>
            <person name="Ruckert C."/>
        </authorList>
    </citation>
    <scope>NUCLEOTIDE SEQUENCE</scope>
    <source>
        <strain evidence="5">KCTC 12870</strain>
    </source>
</reference>
<evidence type="ECO:0000313" key="5">
    <source>
        <dbReference type="EMBL" id="GHB96619.1"/>
    </source>
</evidence>
<comment type="caution">
    <text evidence="5">The sequence shown here is derived from an EMBL/GenBank/DDBJ whole genome shotgun (WGS) entry which is preliminary data.</text>
</comment>
<evidence type="ECO:0000256" key="3">
    <source>
        <dbReference type="ARBA" id="ARBA00023163"/>
    </source>
</evidence>
<dbReference type="Gene3D" id="1.10.260.40">
    <property type="entry name" value="lambda repressor-like DNA-binding domains"/>
    <property type="match status" value="1"/>
</dbReference>
<keyword evidence="6" id="KW-1185">Reference proteome</keyword>
<dbReference type="SUPFAM" id="SSF47413">
    <property type="entry name" value="lambda repressor-like DNA-binding domains"/>
    <property type="match status" value="1"/>
</dbReference>
<dbReference type="SMART" id="SM00354">
    <property type="entry name" value="HTH_LACI"/>
    <property type="match status" value="1"/>
</dbReference>
<accession>A0A8J3DAC1</accession>
<proteinExistence type="predicted"/>
<evidence type="ECO:0000256" key="2">
    <source>
        <dbReference type="ARBA" id="ARBA00023125"/>
    </source>
</evidence>
<evidence type="ECO:0000256" key="1">
    <source>
        <dbReference type="ARBA" id="ARBA00023015"/>
    </source>
</evidence>
<dbReference type="SUPFAM" id="SSF53822">
    <property type="entry name" value="Periplasmic binding protein-like I"/>
    <property type="match status" value="1"/>
</dbReference>
<dbReference type="Pfam" id="PF00356">
    <property type="entry name" value="LacI"/>
    <property type="match status" value="1"/>
</dbReference>
<reference evidence="5" key="2">
    <citation type="submission" date="2020-09" db="EMBL/GenBank/DDBJ databases">
        <authorList>
            <person name="Sun Q."/>
            <person name="Kim S."/>
        </authorList>
    </citation>
    <scope>NUCLEOTIDE SEQUENCE</scope>
    <source>
        <strain evidence="5">KCTC 12870</strain>
    </source>
</reference>
<dbReference type="GO" id="GO:0003700">
    <property type="term" value="F:DNA-binding transcription factor activity"/>
    <property type="evidence" value="ECO:0007669"/>
    <property type="project" value="TreeGrafter"/>
</dbReference>
<dbReference type="PANTHER" id="PTHR30146:SF109">
    <property type="entry name" value="HTH-TYPE TRANSCRIPTIONAL REGULATOR GALS"/>
    <property type="match status" value="1"/>
</dbReference>
<dbReference type="Gene3D" id="3.40.50.2300">
    <property type="match status" value="2"/>
</dbReference>
<keyword evidence="1" id="KW-0805">Transcription regulation</keyword>
<dbReference type="Proteomes" id="UP000642829">
    <property type="component" value="Unassembled WGS sequence"/>
</dbReference>
<keyword evidence="3" id="KW-0804">Transcription</keyword>
<dbReference type="PROSITE" id="PS50932">
    <property type="entry name" value="HTH_LACI_2"/>
    <property type="match status" value="1"/>
</dbReference>
<dbReference type="InterPro" id="IPR010982">
    <property type="entry name" value="Lambda_DNA-bd_dom_sf"/>
</dbReference>